<evidence type="ECO:0000313" key="2">
    <source>
        <dbReference type="Proteomes" id="UP000518266"/>
    </source>
</evidence>
<dbReference type="Proteomes" id="UP000518266">
    <property type="component" value="Unassembled WGS sequence"/>
</dbReference>
<dbReference type="EMBL" id="JAAKFY010000027">
    <property type="protein sequence ID" value="KAF3832194.1"/>
    <property type="molecule type" value="Genomic_DNA"/>
</dbReference>
<reference evidence="1 2" key="1">
    <citation type="submission" date="2020-03" db="EMBL/GenBank/DDBJ databases">
        <title>Dissostichus mawsoni Genome sequencing and assembly.</title>
        <authorList>
            <person name="Park H."/>
        </authorList>
    </citation>
    <scope>NUCLEOTIDE SEQUENCE [LARGE SCALE GENOMIC DNA]</scope>
    <source>
        <strain evidence="1">DM0001</strain>
        <tissue evidence="1">Muscle</tissue>
    </source>
</reference>
<gene>
    <name evidence="1" type="ORF">F7725_025859</name>
</gene>
<proteinExistence type="predicted"/>
<dbReference type="AlphaFoldDB" id="A0A7J5X5F1"/>
<keyword evidence="2" id="KW-1185">Reference proteome</keyword>
<evidence type="ECO:0000313" key="1">
    <source>
        <dbReference type="EMBL" id="KAF3832194.1"/>
    </source>
</evidence>
<name>A0A7J5X5F1_DISMA</name>
<protein>
    <submittedName>
        <fullName evidence="1">Uncharacterized protein</fullName>
    </submittedName>
</protein>
<dbReference type="OrthoDB" id="9898867at2759"/>
<comment type="caution">
    <text evidence="1">The sequence shown here is derived from an EMBL/GenBank/DDBJ whole genome shotgun (WGS) entry which is preliminary data.</text>
</comment>
<accession>A0A7J5X5F1</accession>
<sequence length="70" mass="8072">MKSANAAKKRMSWWPMEEFNEYEEMNVSLSDIPPARILGKNHRIPLPSCAIKKIQFPSDIYTSFKCPALD</sequence>
<organism evidence="1 2">
    <name type="scientific">Dissostichus mawsoni</name>
    <name type="common">Antarctic cod</name>
    <dbReference type="NCBI Taxonomy" id="36200"/>
    <lineage>
        <taxon>Eukaryota</taxon>
        <taxon>Metazoa</taxon>
        <taxon>Chordata</taxon>
        <taxon>Craniata</taxon>
        <taxon>Vertebrata</taxon>
        <taxon>Euteleostomi</taxon>
        <taxon>Actinopterygii</taxon>
        <taxon>Neopterygii</taxon>
        <taxon>Teleostei</taxon>
        <taxon>Neoteleostei</taxon>
        <taxon>Acanthomorphata</taxon>
        <taxon>Eupercaria</taxon>
        <taxon>Perciformes</taxon>
        <taxon>Notothenioidei</taxon>
        <taxon>Nototheniidae</taxon>
        <taxon>Dissostichus</taxon>
    </lineage>
</organism>